<dbReference type="GO" id="GO:0006508">
    <property type="term" value="P:proteolysis"/>
    <property type="evidence" value="ECO:0007669"/>
    <property type="project" value="UniProtKB-KW"/>
</dbReference>
<dbReference type="Gene3D" id="1.10.1370.40">
    <property type="match status" value="1"/>
</dbReference>
<feature type="domain" description="Oligopeptidase A N-terminal" evidence="11">
    <location>
        <begin position="47"/>
        <end position="148"/>
    </location>
</feature>
<dbReference type="Gene3D" id="1.10.1370.10">
    <property type="entry name" value="Neurolysin, domain 3"/>
    <property type="match status" value="1"/>
</dbReference>
<dbReference type="EMBL" id="SIHO01000003">
    <property type="protein sequence ID" value="TFU01428.1"/>
    <property type="molecule type" value="Genomic_DNA"/>
</dbReference>
<keyword evidence="6 9" id="KW-0482">Metalloprotease</keyword>
<comment type="catalytic activity">
    <reaction evidence="7">
        <text>Hydrolysis of oligopeptides, with broad specificity. Gly or Ala commonly occur as P1 or P1' residues, but more distant residues are also important, as is shown by the fact that Z-Gly-Pro-Gly-|-Gly-Pro-Ala is cleaved, but not Z-(Gly)(5).</text>
        <dbReference type="EC" id="3.4.24.70"/>
    </reaction>
</comment>
<dbReference type="Pfam" id="PF01432">
    <property type="entry name" value="Peptidase_M3"/>
    <property type="match status" value="1"/>
</dbReference>
<sequence>MTDTNPLLADTDLPDFAAIRPEHVLPATLQLIADHRAAIAAIADADDFGSVILPAEAADFALTRGWSPVTHLTGVADTPELRAAHAEAEAALIAYLMEAGQNRAQHEAIKRVADRTDFATLSPAQRRAVELALRGFRLSGVALEGPARARFLDIGVELSKLGTQFGNAVLDATEAWNEHITDEAALAGLSDNDKAMLAGYAAEKGLTGWLVTLRQPSISAVLGHAHDRDLRYRVYRANSTRASDQSDNPDLDNSARIEAIMALRHESAQLLGFGDSVALSLETKMAADGAEALGFLADLAARARPVAEAELAAARDFARANFGIENLEPWDTGFVAEAMRRTLHGVDQDEIKAYLPLPNVLAGTCALIERLYNVRLVARTDVPVWHPDVVFYDVTDHDGAVIAGVYLDLCARAGKRGGAWMDVCRPRFRAADRLHRPIAYLTTNFAPATGGKPSLLKHDDVVTLLHEFGHVLHHLFTEVDLPSIGGIAGVEWDAVELPSQFMENFAWDADALRSLSSHCETGEPLPAALFAKMLAARQFQAGLMLLRQIEFARFDLLLHRDFDPAKGARVLETLAQVRRDVSVLAPPAWNRFPHAFGHIFAGGYAAGYYSYLWAELLAADAFEHFASGDGAGASAFRREILSVGASRPAAESFAAFAGRPPKLDALLRQRGLAA</sequence>
<feature type="domain" description="Peptidase M3A/M3B catalytic" evidence="10">
    <location>
        <begin position="222"/>
        <end position="671"/>
    </location>
</feature>
<dbReference type="InterPro" id="IPR045090">
    <property type="entry name" value="Pept_M3A_M3B"/>
</dbReference>
<keyword evidence="5 9" id="KW-0862">Zinc</keyword>
<dbReference type="GO" id="GO:0004222">
    <property type="term" value="F:metalloendopeptidase activity"/>
    <property type="evidence" value="ECO:0007669"/>
    <property type="project" value="UniProtKB-EC"/>
</dbReference>
<organism evidence="12 13">
    <name type="scientific">Glacieibacterium arshaanense</name>
    <dbReference type="NCBI Taxonomy" id="2511025"/>
    <lineage>
        <taxon>Bacteria</taxon>
        <taxon>Pseudomonadati</taxon>
        <taxon>Pseudomonadota</taxon>
        <taxon>Alphaproteobacteria</taxon>
        <taxon>Sphingomonadales</taxon>
        <taxon>Sphingosinicellaceae</taxon>
        <taxon>Glacieibacterium</taxon>
    </lineage>
</organism>
<dbReference type="SUPFAM" id="SSF55486">
    <property type="entry name" value="Metalloproteases ('zincins'), catalytic domain"/>
    <property type="match status" value="1"/>
</dbReference>
<evidence type="ECO:0000256" key="4">
    <source>
        <dbReference type="ARBA" id="ARBA00022801"/>
    </source>
</evidence>
<evidence type="ECO:0000259" key="10">
    <source>
        <dbReference type="Pfam" id="PF01432"/>
    </source>
</evidence>
<dbReference type="Gene3D" id="3.40.390.10">
    <property type="entry name" value="Collagenase (Catalytic Domain)"/>
    <property type="match status" value="1"/>
</dbReference>
<dbReference type="Proteomes" id="UP000297737">
    <property type="component" value="Unassembled WGS sequence"/>
</dbReference>
<keyword evidence="3 9" id="KW-0479">Metal-binding</keyword>
<dbReference type="AlphaFoldDB" id="A0A4Y9EL37"/>
<dbReference type="InterPro" id="IPR045666">
    <property type="entry name" value="OpdA_N"/>
</dbReference>
<dbReference type="Pfam" id="PF19310">
    <property type="entry name" value="TOP_N"/>
    <property type="match status" value="1"/>
</dbReference>
<dbReference type="OrthoDB" id="9773538at2"/>
<evidence type="ECO:0000259" key="11">
    <source>
        <dbReference type="Pfam" id="PF19310"/>
    </source>
</evidence>
<evidence type="ECO:0000256" key="7">
    <source>
        <dbReference type="ARBA" id="ARBA00024603"/>
    </source>
</evidence>
<dbReference type="RefSeq" id="WP_135246932.1">
    <property type="nucleotide sequence ID" value="NZ_SIHO01000003.1"/>
</dbReference>
<dbReference type="InterPro" id="IPR001567">
    <property type="entry name" value="Pept_M3A_M3B_dom"/>
</dbReference>
<accession>A0A4Y9EL37</accession>
<dbReference type="EC" id="3.4.24.70" evidence="8"/>
<comment type="cofactor">
    <cofactor evidence="9">
        <name>Zn(2+)</name>
        <dbReference type="ChEBI" id="CHEBI:29105"/>
    </cofactor>
    <text evidence="9">Binds 1 zinc ion.</text>
</comment>
<dbReference type="PANTHER" id="PTHR11804">
    <property type="entry name" value="PROTEASE M3 THIMET OLIGOPEPTIDASE-RELATED"/>
    <property type="match status" value="1"/>
</dbReference>
<protein>
    <recommendedName>
        <fullName evidence="8">oligopeptidase A</fullName>
        <ecNumber evidence="8">3.4.24.70</ecNumber>
    </recommendedName>
</protein>
<keyword evidence="4 9" id="KW-0378">Hydrolase</keyword>
<dbReference type="GO" id="GO:0006518">
    <property type="term" value="P:peptide metabolic process"/>
    <property type="evidence" value="ECO:0007669"/>
    <property type="project" value="TreeGrafter"/>
</dbReference>
<dbReference type="InterPro" id="IPR034005">
    <property type="entry name" value="M3A_DCP"/>
</dbReference>
<evidence type="ECO:0000256" key="3">
    <source>
        <dbReference type="ARBA" id="ARBA00022723"/>
    </source>
</evidence>
<dbReference type="CDD" id="cd06456">
    <property type="entry name" value="M3A_DCP"/>
    <property type="match status" value="1"/>
</dbReference>
<keyword evidence="2 9" id="KW-0645">Protease</keyword>
<dbReference type="PANTHER" id="PTHR11804:SF84">
    <property type="entry name" value="SACCHAROLYSIN"/>
    <property type="match status" value="1"/>
</dbReference>
<dbReference type="FunFam" id="3.40.390.10:FF:000009">
    <property type="entry name" value="Oligopeptidase A"/>
    <property type="match status" value="1"/>
</dbReference>
<proteinExistence type="inferred from homology"/>
<dbReference type="GO" id="GO:0046872">
    <property type="term" value="F:metal ion binding"/>
    <property type="evidence" value="ECO:0007669"/>
    <property type="project" value="UniProtKB-UniRule"/>
</dbReference>
<dbReference type="InterPro" id="IPR024079">
    <property type="entry name" value="MetalloPept_cat_dom_sf"/>
</dbReference>
<evidence type="ECO:0000256" key="6">
    <source>
        <dbReference type="ARBA" id="ARBA00023049"/>
    </source>
</evidence>
<evidence type="ECO:0000256" key="5">
    <source>
        <dbReference type="ARBA" id="ARBA00022833"/>
    </source>
</evidence>
<name>A0A4Y9EL37_9SPHN</name>
<reference evidence="12 13" key="1">
    <citation type="submission" date="2019-02" db="EMBL/GenBank/DDBJ databases">
        <title>Polymorphobacter sp. isolated from the lake at the Tibet of China.</title>
        <authorList>
            <person name="Li A."/>
        </authorList>
    </citation>
    <scope>NUCLEOTIDE SEQUENCE [LARGE SCALE GENOMIC DNA]</scope>
    <source>
        <strain evidence="12 13">DJ1R-1</strain>
    </source>
</reference>
<evidence type="ECO:0000256" key="2">
    <source>
        <dbReference type="ARBA" id="ARBA00022670"/>
    </source>
</evidence>
<evidence type="ECO:0000256" key="8">
    <source>
        <dbReference type="ARBA" id="ARBA00026100"/>
    </source>
</evidence>
<dbReference type="GO" id="GO:0005829">
    <property type="term" value="C:cytosol"/>
    <property type="evidence" value="ECO:0007669"/>
    <property type="project" value="UniProtKB-ARBA"/>
</dbReference>
<evidence type="ECO:0000256" key="1">
    <source>
        <dbReference type="ARBA" id="ARBA00006040"/>
    </source>
</evidence>
<gene>
    <name evidence="12" type="ORF">EUV02_14205</name>
</gene>
<dbReference type="InterPro" id="IPR024077">
    <property type="entry name" value="Neurolysin/TOP_dom2"/>
</dbReference>
<comment type="similarity">
    <text evidence="1 9">Belongs to the peptidase M3 family.</text>
</comment>
<evidence type="ECO:0000313" key="13">
    <source>
        <dbReference type="Proteomes" id="UP000297737"/>
    </source>
</evidence>
<keyword evidence="13" id="KW-1185">Reference proteome</keyword>
<comment type="caution">
    <text evidence="12">The sequence shown here is derived from an EMBL/GenBank/DDBJ whole genome shotgun (WGS) entry which is preliminary data.</text>
</comment>
<evidence type="ECO:0000313" key="12">
    <source>
        <dbReference type="EMBL" id="TFU01428.1"/>
    </source>
</evidence>
<evidence type="ECO:0000256" key="9">
    <source>
        <dbReference type="RuleBase" id="RU003435"/>
    </source>
</evidence>